<gene>
    <name evidence="6" type="ORF">U6N30_16055</name>
</gene>
<evidence type="ECO:0000256" key="3">
    <source>
        <dbReference type="ARBA" id="ARBA00022729"/>
    </source>
</evidence>
<evidence type="ECO:0000256" key="4">
    <source>
        <dbReference type="SAM" id="SignalP"/>
    </source>
</evidence>
<feature type="chain" id="PRO_5046095424" evidence="4">
    <location>
        <begin position="18"/>
        <end position="327"/>
    </location>
</feature>
<dbReference type="RefSeq" id="WP_324278071.1">
    <property type="nucleotide sequence ID" value="NZ_CP141261.1"/>
</dbReference>
<dbReference type="Pfam" id="PF09084">
    <property type="entry name" value="NMT1"/>
    <property type="match status" value="1"/>
</dbReference>
<comment type="similarity">
    <text evidence="2">Belongs to the bacterial solute-binding protein SsuA/TauA family.</text>
</comment>
<dbReference type="SUPFAM" id="SSF53850">
    <property type="entry name" value="Periplasmic binding protein-like II"/>
    <property type="match status" value="1"/>
</dbReference>
<dbReference type="EMBL" id="CP141261">
    <property type="protein sequence ID" value="WRL66759.1"/>
    <property type="molecule type" value="Genomic_DNA"/>
</dbReference>
<dbReference type="InterPro" id="IPR015168">
    <property type="entry name" value="SsuA/THI5"/>
</dbReference>
<sequence length="327" mass="34008">MNRRFIPALAASMLALAACGGGDDGDSPDAAATGDSGELREVTVGMLPIMPTAALYAGIEEGFFEDRGIEVTVETGQGGAALLPAVMAGQIDFATSNPVSLLQARGEGLDVRVIAHWTSALSEGEGDINGVVAAAGSGIESAADLEGKRVAVNTLNGMGGLTISESVRQDGGDPESIQFVELPFPDMPAALEGGNVDAVWVPEPFLSGLQAAGNVVASYSSKESVTGHPTQLFFTSGQLVESDPQLVEDFTAAVEETLEFADANPDAVKAQIPEVLPQLPPEVAESVRLEEFGTDLRRDQIEQLGELMVEEGLLEEDADVDGLLPEE</sequence>
<evidence type="ECO:0000256" key="1">
    <source>
        <dbReference type="ARBA" id="ARBA00004418"/>
    </source>
</evidence>
<feature type="signal peptide" evidence="4">
    <location>
        <begin position="1"/>
        <end position="17"/>
    </location>
</feature>
<accession>A0ABZ1B7H7</accession>
<evidence type="ECO:0000259" key="5">
    <source>
        <dbReference type="Pfam" id="PF09084"/>
    </source>
</evidence>
<evidence type="ECO:0000313" key="7">
    <source>
        <dbReference type="Proteomes" id="UP001324287"/>
    </source>
</evidence>
<evidence type="ECO:0000256" key="2">
    <source>
        <dbReference type="ARBA" id="ARBA00010742"/>
    </source>
</evidence>
<dbReference type="Proteomes" id="UP001324287">
    <property type="component" value="Chromosome"/>
</dbReference>
<organism evidence="6 7">
    <name type="scientific">Blastococcus brunescens</name>
    <dbReference type="NCBI Taxonomy" id="1564165"/>
    <lineage>
        <taxon>Bacteria</taxon>
        <taxon>Bacillati</taxon>
        <taxon>Actinomycetota</taxon>
        <taxon>Actinomycetes</taxon>
        <taxon>Geodermatophilales</taxon>
        <taxon>Geodermatophilaceae</taxon>
        <taxon>Blastococcus</taxon>
    </lineage>
</organism>
<reference evidence="6 7" key="1">
    <citation type="submission" date="2023-12" db="EMBL/GenBank/DDBJ databases">
        <title>Blastococcus brunescens sp. nov., an actonobacterium isolated from sandstone collected in sahara desert.</title>
        <authorList>
            <person name="Gtari M."/>
            <person name="Ghodhbane F."/>
        </authorList>
    </citation>
    <scope>NUCLEOTIDE SEQUENCE [LARGE SCALE GENOMIC DNA]</scope>
    <source>
        <strain evidence="6 7">BMG 8361</strain>
    </source>
</reference>
<comment type="subcellular location">
    <subcellularLocation>
        <location evidence="1">Periplasm</location>
    </subcellularLocation>
</comment>
<feature type="domain" description="SsuA/THI5-like" evidence="5">
    <location>
        <begin position="53"/>
        <end position="267"/>
    </location>
</feature>
<dbReference type="PANTHER" id="PTHR30024:SF47">
    <property type="entry name" value="TAURINE-BINDING PERIPLASMIC PROTEIN"/>
    <property type="match status" value="1"/>
</dbReference>
<keyword evidence="7" id="KW-1185">Reference proteome</keyword>
<protein>
    <submittedName>
        <fullName evidence="6">ABC transporter substrate-binding protein</fullName>
    </submittedName>
</protein>
<dbReference type="PROSITE" id="PS51257">
    <property type="entry name" value="PROKAR_LIPOPROTEIN"/>
    <property type="match status" value="1"/>
</dbReference>
<keyword evidence="3 4" id="KW-0732">Signal</keyword>
<dbReference type="Gene3D" id="3.40.190.10">
    <property type="entry name" value="Periplasmic binding protein-like II"/>
    <property type="match status" value="2"/>
</dbReference>
<name>A0ABZ1B7H7_9ACTN</name>
<dbReference type="PANTHER" id="PTHR30024">
    <property type="entry name" value="ALIPHATIC SULFONATES-BINDING PROTEIN-RELATED"/>
    <property type="match status" value="1"/>
</dbReference>
<proteinExistence type="inferred from homology"/>
<evidence type="ECO:0000313" key="6">
    <source>
        <dbReference type="EMBL" id="WRL66759.1"/>
    </source>
</evidence>